<accession>A0A1Q9DZN1</accession>
<dbReference type="Gene3D" id="1.10.287.70">
    <property type="match status" value="1"/>
</dbReference>
<dbReference type="PANTHER" id="PTHR45743">
    <property type="entry name" value="POTASSIUM CHANNEL AKT1"/>
    <property type="match status" value="1"/>
</dbReference>
<dbReference type="EMBL" id="LSRX01000321">
    <property type="protein sequence ID" value="OLQ00644.1"/>
    <property type="molecule type" value="Genomic_DNA"/>
</dbReference>
<evidence type="ECO:0000313" key="2">
    <source>
        <dbReference type="EMBL" id="OLQ00644.1"/>
    </source>
</evidence>
<dbReference type="InterPro" id="IPR045319">
    <property type="entry name" value="KAT/AKT"/>
</dbReference>
<evidence type="ECO:0000313" key="3">
    <source>
        <dbReference type="Proteomes" id="UP000186817"/>
    </source>
</evidence>
<sequence>MHAVGGLATNNWDILQNWLTEHSVSGGVMTMISTKLASRGCIRSGIDIINVYQRVWSHGTVDDIKVLVCGDMNTQLPYCKGATGKAVRKSTYRDSRDEHEIPSRWRVWHYGLQPPRPKGPSRPELSAYIAARARDLDFHLDQVVQPEVTDINSIDKALLQAQQQMEDTMQYQPAQAQRPWQNAELRETLRQAWTHLRLARSHRRKHLRNLFQAWRHIVRFHALIKSTRRHCRRLRRMQLLGILNDAKYQAHNRNINGVFKLVDRLAPKRYRGKPQMRTDEGLLMDTAQEAEEIAKFLRNLYQGPACPDPLLTVHGQGQIFETRDILEGCVKDRLICDPLDYPILWERPPVSLDTFGSSYFCGSQAFGGDADKVLDYYADDTFFHAIFTSRQGLYDAMGRAEQLLATLTKDATVHHRVTAARAAYGRLRRTCLYYALDSSGVTINGLQQDLLLRLGIEEPGAYILKHMQHKKALDNGVGRYHVSCAAPSKDPKSHVVACPVIFQSILLALVSSNGSRSRDQLLQAFAAGGESTEPHADGSQAGGDARADNDIQQESPDGANQRPQGRRRGHKHGAGRDPPETKDQHRDRDLQQLVEATAKLTLKLADAQQVLLQDCGFTWFVSTEPGGILPTMFGVSAEWKKLKESSPHLSKSPLPTLMMTCILEELVARMQRTVAEESMQKAALQAGWCTEAGGWAYKQWDPIKKELVDTKEAPLTLTALETIVKEIQTDIREPGNLHKFQASQPLSEDMEMMAEHREVCFTIQVSVRATGERLYREADFDKKGDTGRGRPSIWTDCYGVSLALNDADIAVPGDMERQIRGGAICKVRTALSWCTAVQFPVFVGKYYGGATVFKRFAFAGRHCAMAEIDTLGDESVEFPAFRSPEWIKSEFDRLQCPTVVLEDQDLQPAYMASFPTVGLYPGKVRQVRDQIRTALFRQANFSEAQAQTDQPGQQFNVVANERKEHSPPEMNELWSWKELFADFQVETFDCRESLGKGLCRDGDACRSQLLVALQMSKLVFDPRKHELAEDEPAFWIDSFLDVIFAVDIVMTFNLAHIGFAESLWERCLLRGLLVRLRGVGKGHGRLLLDVLATFPVDTVVEMAGALEAMLGVHRQPPTVVSFAHGCIGNWLRLQRLLPTAGGPSWEIQCPVRCLVKLYRLLVMFREMQQSDKTNLIVIMLAKFVTCILLSGYITSLFWAVGTFKAGPSSGDLVPTSDLEKMLACVVMMCNICLQTYLVSNLSALLTRADVGIYTMRHAAALKGFSMQGKQQDACVAMPGGKELRQLGVFCKTFNLPSSLKEQLQGYVRFKFNTDQELESSVMAMLPELYRTTKAEVMKYCRAPAVDNSRALAEQGILAEVYVEESSSNLYLISDGEETFSEFAFLCCRRLPEPFDVSSKTLCRILISDWIFGVRISGTLLGDGDGQAPAMQKDHAWESAVSNFPADGSQVMENLIKQTRLLAVEIWASDVADGKGHPELGVIEVKKLVNGHSPNAADYAS</sequence>
<dbReference type="GO" id="GO:0005249">
    <property type="term" value="F:voltage-gated potassium channel activity"/>
    <property type="evidence" value="ECO:0007669"/>
    <property type="project" value="InterPro"/>
</dbReference>
<protein>
    <submittedName>
        <fullName evidence="2">Potassium channel KAT4</fullName>
    </submittedName>
</protein>
<comment type="caution">
    <text evidence="2">The sequence shown here is derived from an EMBL/GenBank/DDBJ whole genome shotgun (WGS) entry which is preliminary data.</text>
</comment>
<feature type="compositionally biased region" description="Basic and acidic residues" evidence="1">
    <location>
        <begin position="574"/>
        <end position="588"/>
    </location>
</feature>
<keyword evidence="2" id="KW-0406">Ion transport</keyword>
<keyword evidence="3" id="KW-1185">Reference proteome</keyword>
<feature type="region of interest" description="Disordered" evidence="1">
    <location>
        <begin position="528"/>
        <end position="588"/>
    </location>
</feature>
<keyword evidence="2" id="KW-0813">Transport</keyword>
<feature type="compositionally biased region" description="Basic residues" evidence="1">
    <location>
        <begin position="564"/>
        <end position="573"/>
    </location>
</feature>
<evidence type="ECO:0000256" key="1">
    <source>
        <dbReference type="SAM" id="MobiDB-lite"/>
    </source>
</evidence>
<organism evidence="2 3">
    <name type="scientific">Symbiodinium microadriaticum</name>
    <name type="common">Dinoflagellate</name>
    <name type="synonym">Zooxanthella microadriatica</name>
    <dbReference type="NCBI Taxonomy" id="2951"/>
    <lineage>
        <taxon>Eukaryota</taxon>
        <taxon>Sar</taxon>
        <taxon>Alveolata</taxon>
        <taxon>Dinophyceae</taxon>
        <taxon>Suessiales</taxon>
        <taxon>Symbiodiniaceae</taxon>
        <taxon>Symbiodinium</taxon>
    </lineage>
</organism>
<name>A0A1Q9DZN1_SYMMI</name>
<dbReference type="SUPFAM" id="SSF81324">
    <property type="entry name" value="Voltage-gated potassium channels"/>
    <property type="match status" value="1"/>
</dbReference>
<keyword evidence="2" id="KW-0407">Ion channel</keyword>
<proteinExistence type="predicted"/>
<dbReference type="Proteomes" id="UP000186817">
    <property type="component" value="Unassembled WGS sequence"/>
</dbReference>
<reference evidence="2 3" key="1">
    <citation type="submission" date="2016-02" db="EMBL/GenBank/DDBJ databases">
        <title>Genome analysis of coral dinoflagellate symbionts highlights evolutionary adaptations to a symbiotic lifestyle.</title>
        <authorList>
            <person name="Aranda M."/>
            <person name="Li Y."/>
            <person name="Liew Y.J."/>
            <person name="Baumgarten S."/>
            <person name="Simakov O."/>
            <person name="Wilson M."/>
            <person name="Piel J."/>
            <person name="Ashoor H."/>
            <person name="Bougouffa S."/>
            <person name="Bajic V.B."/>
            <person name="Ryu T."/>
            <person name="Ravasi T."/>
            <person name="Bayer T."/>
            <person name="Micklem G."/>
            <person name="Kim H."/>
            <person name="Bhak J."/>
            <person name="Lajeunesse T.C."/>
            <person name="Voolstra C.R."/>
        </authorList>
    </citation>
    <scope>NUCLEOTIDE SEQUENCE [LARGE SCALE GENOMIC DNA]</scope>
    <source>
        <strain evidence="2 3">CCMP2467</strain>
    </source>
</reference>
<dbReference type="OrthoDB" id="445252at2759"/>
<gene>
    <name evidence="2" type="ORF">AK812_SmicGene16667</name>
</gene>